<reference evidence="3 4" key="1">
    <citation type="journal article" date="2012" name="J. Bacteriol.">
        <title>Complete Genome Sequence of the Beer Spoilage Organism Pediococcus claussenii ATCC BAA-344T.</title>
        <authorList>
            <person name="Pittet V."/>
            <person name="Abegunde T."/>
            <person name="Marfleet T."/>
            <person name="Haakensen M."/>
            <person name="Morrow K."/>
            <person name="Jayaprakash T."/>
            <person name="Schroeder K."/>
            <person name="Trost B."/>
            <person name="Byrns S."/>
            <person name="Bergsveinson J."/>
            <person name="Kusalik A."/>
            <person name="Ziola B."/>
        </authorList>
    </citation>
    <scope>NUCLEOTIDE SEQUENCE [LARGE SCALE GENOMIC DNA]</scope>
    <source>
        <strain evidence="3 4">ATCC BAA-344</strain>
    </source>
</reference>
<evidence type="ECO:0000259" key="2">
    <source>
        <dbReference type="PROSITE" id="PS50206"/>
    </source>
</evidence>
<dbReference type="RefSeq" id="WP_014215560.1">
    <property type="nucleotide sequence ID" value="NC_016605.1"/>
</dbReference>
<dbReference type="Gene3D" id="3.40.250.10">
    <property type="entry name" value="Rhodanese-like domain"/>
    <property type="match status" value="1"/>
</dbReference>
<evidence type="ECO:0000256" key="1">
    <source>
        <dbReference type="SAM" id="Phobius"/>
    </source>
</evidence>
<dbReference type="PANTHER" id="PTHR43031">
    <property type="entry name" value="FAD-DEPENDENT OXIDOREDUCTASE"/>
    <property type="match status" value="1"/>
</dbReference>
<dbReference type="KEGG" id="pce:PECL_1100"/>
<dbReference type="PROSITE" id="PS50206">
    <property type="entry name" value="RHODANESE_3"/>
    <property type="match status" value="1"/>
</dbReference>
<dbReference type="EMBL" id="CP003137">
    <property type="protein sequence ID" value="AEV95363.1"/>
    <property type="molecule type" value="Genomic_DNA"/>
</dbReference>
<dbReference type="STRING" id="701521.PECL_1100"/>
<keyword evidence="1" id="KW-0812">Transmembrane</keyword>
<proteinExistence type="predicted"/>
<evidence type="ECO:0000313" key="3">
    <source>
        <dbReference type="EMBL" id="AEV95363.1"/>
    </source>
</evidence>
<feature type="domain" description="Rhodanese" evidence="2">
    <location>
        <begin position="50"/>
        <end position="134"/>
    </location>
</feature>
<dbReference type="Pfam" id="PF00581">
    <property type="entry name" value="Rhodanese"/>
    <property type="match status" value="1"/>
</dbReference>
<accession>G8PDM8</accession>
<dbReference type="eggNOG" id="COG0607">
    <property type="taxonomic scope" value="Bacteria"/>
</dbReference>
<dbReference type="CDD" id="cd00158">
    <property type="entry name" value="RHOD"/>
    <property type="match status" value="1"/>
</dbReference>
<name>G8PDM8_PEDCP</name>
<dbReference type="InterPro" id="IPR036873">
    <property type="entry name" value="Rhodanese-like_dom_sf"/>
</dbReference>
<evidence type="ECO:0000313" key="4">
    <source>
        <dbReference type="Proteomes" id="UP000005444"/>
    </source>
</evidence>
<dbReference type="HOGENOM" id="CLU_089574_1_3_9"/>
<dbReference type="InterPro" id="IPR050229">
    <property type="entry name" value="GlpE_sulfurtransferase"/>
</dbReference>
<dbReference type="AlphaFoldDB" id="G8PDM8"/>
<dbReference type="Proteomes" id="UP000005444">
    <property type="component" value="Chromosome"/>
</dbReference>
<keyword evidence="4" id="KW-1185">Reference proteome</keyword>
<dbReference type="SMART" id="SM00450">
    <property type="entry name" value="RHOD"/>
    <property type="match status" value="1"/>
</dbReference>
<organism evidence="3 4">
    <name type="scientific">Pediococcus claussenii (strain ATCC BAA-344 / DSM 14800 / JCM 18046 / KCTC 3811 / LMG 21948 / P06)</name>
    <dbReference type="NCBI Taxonomy" id="701521"/>
    <lineage>
        <taxon>Bacteria</taxon>
        <taxon>Bacillati</taxon>
        <taxon>Bacillota</taxon>
        <taxon>Bacilli</taxon>
        <taxon>Lactobacillales</taxon>
        <taxon>Lactobacillaceae</taxon>
        <taxon>Pediococcus</taxon>
    </lineage>
</organism>
<dbReference type="PATRIC" id="fig|701521.8.peg.1042"/>
<feature type="transmembrane region" description="Helical" evidence="1">
    <location>
        <begin position="12"/>
        <end position="33"/>
    </location>
</feature>
<keyword evidence="1" id="KW-0472">Membrane</keyword>
<gene>
    <name evidence="3" type="ordered locus">PECL_1100</name>
</gene>
<dbReference type="InterPro" id="IPR001763">
    <property type="entry name" value="Rhodanese-like_dom"/>
</dbReference>
<keyword evidence="1" id="KW-1133">Transmembrane helix</keyword>
<dbReference type="PANTHER" id="PTHR43031:SF18">
    <property type="entry name" value="RHODANESE-RELATED SULFURTRANSFERASES"/>
    <property type="match status" value="1"/>
</dbReference>
<protein>
    <submittedName>
        <fullName evidence="3">Rhodanese-like domain protein</fullName>
    </submittedName>
</protein>
<dbReference type="SUPFAM" id="SSF52821">
    <property type="entry name" value="Rhodanese/Cell cycle control phosphatase"/>
    <property type="match status" value="1"/>
</dbReference>
<sequence length="138" mass="15876">MIIGASLSGGAWLNIIVIIALIGFFSYQGYLMWKRSRISKMLDEEEFQAGMRKAQVIDLREKRDFDAGHIMGARNIPYSQLKNRLQELRADLPVYLYDQGRTLSGRAALLLSKNDFTNISILRPGFERWEGKTKKSKY</sequence>